<dbReference type="Proteomes" id="UP000515165">
    <property type="component" value="Chromosome X"/>
</dbReference>
<organism evidence="3 4">
    <name type="scientific">Zalophus californianus</name>
    <name type="common">California sealion</name>
    <dbReference type="NCBI Taxonomy" id="9704"/>
    <lineage>
        <taxon>Eukaryota</taxon>
        <taxon>Metazoa</taxon>
        <taxon>Chordata</taxon>
        <taxon>Craniata</taxon>
        <taxon>Vertebrata</taxon>
        <taxon>Euteleostomi</taxon>
        <taxon>Mammalia</taxon>
        <taxon>Eutheria</taxon>
        <taxon>Laurasiatheria</taxon>
        <taxon>Carnivora</taxon>
        <taxon>Caniformia</taxon>
        <taxon>Pinnipedia</taxon>
        <taxon>Otariidae</taxon>
        <taxon>Zalophus</taxon>
    </lineage>
</organism>
<dbReference type="PANTHER" id="PTHR22227:SF3">
    <property type="entry name" value="PABIR FAMILY MEMBER 1"/>
    <property type="match status" value="1"/>
</dbReference>
<proteinExistence type="inferred from homology"/>
<dbReference type="GO" id="GO:0005737">
    <property type="term" value="C:cytoplasm"/>
    <property type="evidence" value="ECO:0007669"/>
    <property type="project" value="TreeGrafter"/>
</dbReference>
<reference evidence="4" key="1">
    <citation type="submission" date="2025-08" db="UniProtKB">
        <authorList>
            <consortium name="RefSeq"/>
        </authorList>
    </citation>
    <scope>IDENTIFICATION</scope>
    <source>
        <tissue evidence="4">Blood</tissue>
    </source>
</reference>
<comment type="similarity">
    <text evidence="1">Belongs to the FAM122 family.</text>
</comment>
<dbReference type="AlphaFoldDB" id="A0A6P9FIZ5"/>
<feature type="region of interest" description="Disordered" evidence="2">
    <location>
        <begin position="285"/>
        <end position="310"/>
    </location>
</feature>
<dbReference type="InterPro" id="IPR026716">
    <property type="entry name" value="PBIR1/2/3"/>
</dbReference>
<evidence type="ECO:0000313" key="3">
    <source>
        <dbReference type="Proteomes" id="UP000515165"/>
    </source>
</evidence>
<gene>
    <name evidence="4" type="primary">LOC113930954</name>
</gene>
<dbReference type="OrthoDB" id="10036177at2759"/>
<dbReference type="KEGG" id="zca:113930954"/>
<evidence type="ECO:0000256" key="2">
    <source>
        <dbReference type="SAM" id="MobiDB-lite"/>
    </source>
</evidence>
<keyword evidence="3" id="KW-1185">Reference proteome</keyword>
<sequence length="310" mass="34815">MAYCYGTAGDDHDTQLGDLSLCEWEPENLENFEPSSGFFLDVDMAQEKMELDLELLPSSATTDDMLRRSNSAPLINGLGDNSQVFQADTLTTPRNNTTFMAQHCLVSVKPLKNSKSMIDRLLRFESLKDYPGCRVFLPPSPIPIRASSSHLHQIKQEEGMNLVTREAMHEWEVQTAIRKSRSWEESLNLSDNDLEKPSSKHIDLIPVSPAAPPTRGIGKQCFPPSLQTRVSCTTLPPSPIPSPTQQFTIRSQNPTNIIRPSICGPFKRKGEMTFEDKPKKLFQGTTNMLSSDTTQQSDMNVWEKSWPSQI</sequence>
<accession>A0A6P9FIZ5</accession>
<name>A0A6P9FIZ5_ZALCA</name>
<evidence type="ECO:0000313" key="4">
    <source>
        <dbReference type="RefSeq" id="XP_035581457.1"/>
    </source>
</evidence>
<feature type="compositionally biased region" description="Polar residues" evidence="2">
    <location>
        <begin position="285"/>
        <end position="299"/>
    </location>
</feature>
<dbReference type="RefSeq" id="XP_035581457.1">
    <property type="nucleotide sequence ID" value="XM_035725564.1"/>
</dbReference>
<evidence type="ECO:0000256" key="1">
    <source>
        <dbReference type="ARBA" id="ARBA00006725"/>
    </source>
</evidence>
<dbReference type="GO" id="GO:0005634">
    <property type="term" value="C:nucleus"/>
    <property type="evidence" value="ECO:0007669"/>
    <property type="project" value="TreeGrafter"/>
</dbReference>
<dbReference type="GeneID" id="113930954"/>
<dbReference type="GO" id="GO:0004865">
    <property type="term" value="F:protein serine/threonine phosphatase inhibitor activity"/>
    <property type="evidence" value="ECO:0007669"/>
    <property type="project" value="InterPro"/>
</dbReference>
<dbReference type="PANTHER" id="PTHR22227">
    <property type="entry name" value="FAMILY WITH SEQUENCE SIMILARITY 122B ISOFORM X1"/>
    <property type="match status" value="1"/>
</dbReference>
<dbReference type="GO" id="GO:0044818">
    <property type="term" value="P:mitotic G2/M transition checkpoint"/>
    <property type="evidence" value="ECO:0007669"/>
    <property type="project" value="TreeGrafter"/>
</dbReference>
<protein>
    <submittedName>
        <fullName evidence="4">LOW QUALITY PROTEIN: protein FAM122A-like</fullName>
    </submittedName>
</protein>